<evidence type="ECO:0000313" key="3">
    <source>
        <dbReference type="EMBL" id="TKR88702.1"/>
    </source>
</evidence>
<dbReference type="EMBL" id="AZBU02000003">
    <property type="protein sequence ID" value="TKR88702.1"/>
    <property type="molecule type" value="Genomic_DNA"/>
</dbReference>
<reference evidence="3 4" key="1">
    <citation type="journal article" date="2015" name="Genome Biol.">
        <title>Comparative genomics of Steinernema reveals deeply conserved gene regulatory networks.</title>
        <authorList>
            <person name="Dillman A.R."/>
            <person name="Macchietto M."/>
            <person name="Porter C.F."/>
            <person name="Rogers A."/>
            <person name="Williams B."/>
            <person name="Antoshechkin I."/>
            <person name="Lee M.M."/>
            <person name="Goodwin Z."/>
            <person name="Lu X."/>
            <person name="Lewis E.E."/>
            <person name="Goodrich-Blair H."/>
            <person name="Stock S.P."/>
            <person name="Adams B.J."/>
            <person name="Sternberg P.W."/>
            <person name="Mortazavi A."/>
        </authorList>
    </citation>
    <scope>NUCLEOTIDE SEQUENCE [LARGE SCALE GENOMIC DNA]</scope>
    <source>
        <strain evidence="3 4">ALL</strain>
    </source>
</reference>
<keyword evidence="2" id="KW-0472">Membrane</keyword>
<accession>A0A4U5NYT2</accession>
<feature type="compositionally biased region" description="Basic and acidic residues" evidence="1">
    <location>
        <begin position="274"/>
        <end position="307"/>
    </location>
</feature>
<proteinExistence type="predicted"/>
<name>A0A4U5NYT2_STECR</name>
<keyword evidence="4" id="KW-1185">Reference proteome</keyword>
<organism evidence="3 4">
    <name type="scientific">Steinernema carpocapsae</name>
    <name type="common">Entomopathogenic nematode</name>
    <dbReference type="NCBI Taxonomy" id="34508"/>
    <lineage>
        <taxon>Eukaryota</taxon>
        <taxon>Metazoa</taxon>
        <taxon>Ecdysozoa</taxon>
        <taxon>Nematoda</taxon>
        <taxon>Chromadorea</taxon>
        <taxon>Rhabditida</taxon>
        <taxon>Tylenchina</taxon>
        <taxon>Panagrolaimomorpha</taxon>
        <taxon>Strongyloidoidea</taxon>
        <taxon>Steinernematidae</taxon>
        <taxon>Steinernema</taxon>
    </lineage>
</organism>
<reference evidence="3 4" key="2">
    <citation type="journal article" date="2019" name="G3 (Bethesda)">
        <title>Hybrid Assembly of the Genome of the Entomopathogenic Nematode Steinernema carpocapsae Identifies the X-Chromosome.</title>
        <authorList>
            <person name="Serra L."/>
            <person name="Macchietto M."/>
            <person name="Macias-Munoz A."/>
            <person name="McGill C.J."/>
            <person name="Rodriguez I.M."/>
            <person name="Rodriguez B."/>
            <person name="Murad R."/>
            <person name="Mortazavi A."/>
        </authorList>
    </citation>
    <scope>NUCLEOTIDE SEQUENCE [LARGE SCALE GENOMIC DNA]</scope>
    <source>
        <strain evidence="3 4">ALL</strain>
    </source>
</reference>
<comment type="caution">
    <text evidence="3">The sequence shown here is derived from an EMBL/GenBank/DDBJ whole genome shotgun (WGS) entry which is preliminary data.</text>
</comment>
<sequence length="307" mass="34787">METSALKSDPSKNCMKTTEAVFFYLSYAWPVLILAHYVYTHFVYTRKTYEKMTKEQIAAKRKKLKDYHDKAILSSASRRSIRKSARKVARVASRCNTTEKELNILHKESHKNCTSSVVSATGSMTSASDNWSQFSETLVNTDVTRSTELISRDSRSHKKRSTESLSTKSSSKKKLSKDSMEPLLKKSSNEKNPEESLSNKHILEKSSEERLSTKSSSKEKPKKASKEKLPKDSKELLREKFPKLAAKGNNPEECLLNEHISEKTAKESSSSKSFSKENRSKESLSMEKPSKENPSSKKEKETDVEAP</sequence>
<feature type="transmembrane region" description="Helical" evidence="2">
    <location>
        <begin position="20"/>
        <end position="44"/>
    </location>
</feature>
<gene>
    <name evidence="3" type="ORF">L596_012905</name>
</gene>
<keyword evidence="2" id="KW-0812">Transmembrane</keyword>
<dbReference type="AlphaFoldDB" id="A0A4U5NYT2"/>
<protein>
    <submittedName>
        <fullName evidence="3">Uncharacterized protein</fullName>
    </submittedName>
</protein>
<feature type="region of interest" description="Disordered" evidence="1">
    <location>
        <begin position="149"/>
        <end position="307"/>
    </location>
</feature>
<feature type="compositionally biased region" description="Basic and acidic residues" evidence="1">
    <location>
        <begin position="176"/>
        <end position="242"/>
    </location>
</feature>
<evidence type="ECO:0000256" key="1">
    <source>
        <dbReference type="SAM" id="MobiDB-lite"/>
    </source>
</evidence>
<keyword evidence="2" id="KW-1133">Transmembrane helix</keyword>
<dbReference type="Proteomes" id="UP000298663">
    <property type="component" value="Unassembled WGS sequence"/>
</dbReference>
<evidence type="ECO:0000256" key="2">
    <source>
        <dbReference type="SAM" id="Phobius"/>
    </source>
</evidence>
<evidence type="ECO:0000313" key="4">
    <source>
        <dbReference type="Proteomes" id="UP000298663"/>
    </source>
</evidence>